<dbReference type="AlphaFoldDB" id="A0A7J6M2F0"/>
<comment type="caution">
    <text evidence="2">The sequence shown here is derived from an EMBL/GenBank/DDBJ whole genome shotgun (WGS) entry which is preliminary data.</text>
</comment>
<feature type="domain" description="WDHD1/CFT4 second beta-propeller" evidence="1">
    <location>
        <begin position="5"/>
        <end position="137"/>
    </location>
</feature>
<organism evidence="2 4">
    <name type="scientific">Perkinsus olseni</name>
    <name type="common">Perkinsus atlanticus</name>
    <dbReference type="NCBI Taxonomy" id="32597"/>
    <lineage>
        <taxon>Eukaryota</taxon>
        <taxon>Sar</taxon>
        <taxon>Alveolata</taxon>
        <taxon>Perkinsozoa</taxon>
        <taxon>Perkinsea</taxon>
        <taxon>Perkinsida</taxon>
        <taxon>Perkinsidae</taxon>
        <taxon>Perkinsus</taxon>
    </lineage>
</organism>
<dbReference type="EMBL" id="JABANN010000089">
    <property type="protein sequence ID" value="KAF4672033.1"/>
    <property type="molecule type" value="Genomic_DNA"/>
</dbReference>
<dbReference type="PANTHER" id="PTHR19932">
    <property type="entry name" value="WD REPEAT AND HMG-BOX DNA BINDING PROTEIN"/>
    <property type="match status" value="1"/>
</dbReference>
<evidence type="ECO:0000313" key="5">
    <source>
        <dbReference type="Proteomes" id="UP000572268"/>
    </source>
</evidence>
<dbReference type="InterPro" id="IPR022100">
    <property type="entry name" value="WDHD1/CFT4_beta-prop_2nd"/>
</dbReference>
<accession>A0A7J6M2F0</accession>
<dbReference type="Proteomes" id="UP000572268">
    <property type="component" value="Unassembled WGS sequence"/>
</dbReference>
<dbReference type="EMBL" id="JABAHT010000088">
    <property type="protein sequence ID" value="KAF4665709.1"/>
    <property type="molecule type" value="Genomic_DNA"/>
</dbReference>
<dbReference type="Pfam" id="PF12341">
    <property type="entry name" value="Mcl1_mid"/>
    <property type="match status" value="1"/>
</dbReference>
<evidence type="ECO:0000259" key="1">
    <source>
        <dbReference type="Pfam" id="PF12341"/>
    </source>
</evidence>
<dbReference type="GO" id="GO:0000278">
    <property type="term" value="P:mitotic cell cycle"/>
    <property type="evidence" value="ECO:0007669"/>
    <property type="project" value="TreeGrafter"/>
</dbReference>
<protein>
    <recommendedName>
        <fullName evidence="1">WDHD1/CFT4 second beta-propeller domain-containing protein</fullName>
    </recommendedName>
</protein>
<gene>
    <name evidence="3" type="ORF">FOL46_009580</name>
    <name evidence="2" type="ORF">FOZ61_010611</name>
</gene>
<reference evidence="4 5" key="1">
    <citation type="submission" date="2020-04" db="EMBL/GenBank/DDBJ databases">
        <title>Perkinsus olseni comparative genomics.</title>
        <authorList>
            <person name="Bogema D.R."/>
        </authorList>
    </citation>
    <scope>NUCLEOTIDE SEQUENCE [LARGE SCALE GENOMIC DNA]</scope>
    <source>
        <strain evidence="2">ATCC PRA-179</strain>
        <strain evidence="3">ATCC PRA-31</strain>
    </source>
</reference>
<dbReference type="GO" id="GO:0003682">
    <property type="term" value="F:chromatin binding"/>
    <property type="evidence" value="ECO:0007669"/>
    <property type="project" value="TreeGrafter"/>
</dbReference>
<dbReference type="GO" id="GO:0006261">
    <property type="term" value="P:DNA-templated DNA replication"/>
    <property type="evidence" value="ECO:0007669"/>
    <property type="project" value="TreeGrafter"/>
</dbReference>
<sequence>MVASAATSGLIMWAVADGGDATRIRYCLAHIAGSGSRISTLSEGCLPVSGGHHSPSQAPTLTWIGMTIESLPLSMDSVGMVRALLPTGVSSSSWPSTDLRWTPVYDCVAELQRENEGFWAIGGTGLDLHITRTRYEDAYEPRGLALPIVIPRITWRIRLSATKCSDKTSLGYRPENERAFAERALATWMQFCHDRGVNSEEDAIGIKKTTVALDKKLAKTFSDLVQSKQVEAAYDTSTLALHIPATPGIMAKIASKLGQPLLAARIELDIASATSMPAAMRQAQAATETVVRDEESETQKTAPVRVAGRKRRQIDDMDDSRAAKVLRADGLF</sequence>
<dbReference type="GO" id="GO:0043596">
    <property type="term" value="C:nuclear replication fork"/>
    <property type="evidence" value="ECO:0007669"/>
    <property type="project" value="TreeGrafter"/>
</dbReference>
<evidence type="ECO:0000313" key="4">
    <source>
        <dbReference type="Proteomes" id="UP000570595"/>
    </source>
</evidence>
<dbReference type="GO" id="GO:0006281">
    <property type="term" value="P:DNA repair"/>
    <property type="evidence" value="ECO:0007669"/>
    <property type="project" value="TreeGrafter"/>
</dbReference>
<dbReference type="OrthoDB" id="421590at2759"/>
<name>A0A7J6M2F0_PEROL</name>
<dbReference type="Proteomes" id="UP000570595">
    <property type="component" value="Unassembled WGS sequence"/>
</dbReference>
<proteinExistence type="predicted"/>
<dbReference type="PANTHER" id="PTHR19932:SF10">
    <property type="entry name" value="WD REPEAT AND HMG-BOX DNA-BINDING PROTEIN 1"/>
    <property type="match status" value="1"/>
</dbReference>
<evidence type="ECO:0000313" key="3">
    <source>
        <dbReference type="EMBL" id="KAF4672033.1"/>
    </source>
</evidence>
<evidence type="ECO:0000313" key="2">
    <source>
        <dbReference type="EMBL" id="KAF4665709.1"/>
    </source>
</evidence>